<name>A0AAU9JQ50_9CILI</name>
<comment type="caution">
    <text evidence="1">The sequence shown here is derived from an EMBL/GenBank/DDBJ whole genome shotgun (WGS) entry which is preliminary data.</text>
</comment>
<proteinExistence type="predicted"/>
<accession>A0AAU9JQ50</accession>
<dbReference type="EMBL" id="CAJZBQ010000043">
    <property type="protein sequence ID" value="CAG9327119.1"/>
    <property type="molecule type" value="Genomic_DNA"/>
</dbReference>
<evidence type="ECO:0000313" key="2">
    <source>
        <dbReference type="Proteomes" id="UP001162131"/>
    </source>
</evidence>
<dbReference type="AlphaFoldDB" id="A0AAU9JQ50"/>
<protein>
    <submittedName>
        <fullName evidence="1">Uncharacterized protein</fullName>
    </submittedName>
</protein>
<keyword evidence="2" id="KW-1185">Reference proteome</keyword>
<reference evidence="1" key="1">
    <citation type="submission" date="2021-09" db="EMBL/GenBank/DDBJ databases">
        <authorList>
            <consortium name="AG Swart"/>
            <person name="Singh M."/>
            <person name="Singh A."/>
            <person name="Seah K."/>
            <person name="Emmerich C."/>
        </authorList>
    </citation>
    <scope>NUCLEOTIDE SEQUENCE</scope>
    <source>
        <strain evidence="1">ATCC30299</strain>
    </source>
</reference>
<sequence length="81" mass="9060">MKDTHMVHFDWFLTKSHIQFLCNSALKIIFPSELTAIPVGCAKQFKSNGFSTKSFKSAAKILPISEAIVLSLRGLLSVKYK</sequence>
<organism evidence="1 2">
    <name type="scientific">Blepharisma stoltei</name>
    <dbReference type="NCBI Taxonomy" id="1481888"/>
    <lineage>
        <taxon>Eukaryota</taxon>
        <taxon>Sar</taxon>
        <taxon>Alveolata</taxon>
        <taxon>Ciliophora</taxon>
        <taxon>Postciliodesmatophora</taxon>
        <taxon>Heterotrichea</taxon>
        <taxon>Heterotrichida</taxon>
        <taxon>Blepharismidae</taxon>
        <taxon>Blepharisma</taxon>
    </lineage>
</organism>
<evidence type="ECO:0000313" key="1">
    <source>
        <dbReference type="EMBL" id="CAG9327119.1"/>
    </source>
</evidence>
<dbReference type="Proteomes" id="UP001162131">
    <property type="component" value="Unassembled WGS sequence"/>
</dbReference>
<gene>
    <name evidence="1" type="ORF">BSTOLATCC_MIC43163</name>
</gene>